<protein>
    <submittedName>
        <fullName evidence="2">Calcineurin-like phosphoesterase</fullName>
    </submittedName>
</protein>
<dbReference type="Gene3D" id="3.60.21.10">
    <property type="match status" value="1"/>
</dbReference>
<proteinExistence type="predicted"/>
<name>A0A517SG77_9PLAN</name>
<evidence type="ECO:0000313" key="3">
    <source>
        <dbReference type="Proteomes" id="UP000315700"/>
    </source>
</evidence>
<gene>
    <name evidence="2" type="ORF">Pan44_31750</name>
</gene>
<evidence type="ECO:0000313" key="2">
    <source>
        <dbReference type="EMBL" id="QDT55133.1"/>
    </source>
</evidence>
<dbReference type="GO" id="GO:0016787">
    <property type="term" value="F:hydrolase activity"/>
    <property type="evidence" value="ECO:0007669"/>
    <property type="project" value="InterPro"/>
</dbReference>
<dbReference type="InParanoid" id="A0A517SG77"/>
<dbReference type="CDD" id="cd00838">
    <property type="entry name" value="MPP_superfamily"/>
    <property type="match status" value="1"/>
</dbReference>
<dbReference type="Pfam" id="PF00149">
    <property type="entry name" value="Metallophos"/>
    <property type="match status" value="1"/>
</dbReference>
<keyword evidence="3" id="KW-1185">Reference proteome</keyword>
<dbReference type="OrthoDB" id="5448289at2"/>
<organism evidence="2 3">
    <name type="scientific">Caulifigura coniformis</name>
    <dbReference type="NCBI Taxonomy" id="2527983"/>
    <lineage>
        <taxon>Bacteria</taxon>
        <taxon>Pseudomonadati</taxon>
        <taxon>Planctomycetota</taxon>
        <taxon>Planctomycetia</taxon>
        <taxon>Planctomycetales</taxon>
        <taxon>Planctomycetaceae</taxon>
        <taxon>Caulifigura</taxon>
    </lineage>
</organism>
<feature type="domain" description="Calcineurin-like phosphoesterase" evidence="1">
    <location>
        <begin position="10"/>
        <end position="198"/>
    </location>
</feature>
<dbReference type="RefSeq" id="WP_145030920.1">
    <property type="nucleotide sequence ID" value="NZ_CP036271.1"/>
</dbReference>
<dbReference type="EMBL" id="CP036271">
    <property type="protein sequence ID" value="QDT55133.1"/>
    <property type="molecule type" value="Genomic_DNA"/>
</dbReference>
<dbReference type="AlphaFoldDB" id="A0A517SG77"/>
<sequence>MGKGPYAGLLLIGDPHLEGRIPGFRKDDYPNAILQKLTWALDYAEEHHLLPAILGDLFDKPRDNPNWLLVSLLGILQGRNVLSLYGNHDVHYNPELTEHDSLQLLVQAGVLTLVAADSPWQGVMNGRAVVVGGSSYRHAIPERFVAPAATIGSGTPGTGPFVVWLTHHDILCPGYDDGRIKPVEIEGVDLLVNGHIHRRLEPVACGRTTWITPGNISRRSRSDASRLHVPSVLRIDVRAEGHELSYVTVPHLPFDDVFHEGITETVVDDRPSAFVEGLAQLQARRTAGGAGLIAFLDQNLNQFEPEVAAEIRRLASEVTSETSV</sequence>
<dbReference type="InterPro" id="IPR004843">
    <property type="entry name" value="Calcineurin-like_PHP"/>
</dbReference>
<dbReference type="InterPro" id="IPR029052">
    <property type="entry name" value="Metallo-depent_PP-like"/>
</dbReference>
<dbReference type="KEGG" id="ccos:Pan44_31750"/>
<reference evidence="2 3" key="1">
    <citation type="submission" date="2019-02" db="EMBL/GenBank/DDBJ databases">
        <title>Deep-cultivation of Planctomycetes and their phenomic and genomic characterization uncovers novel biology.</title>
        <authorList>
            <person name="Wiegand S."/>
            <person name="Jogler M."/>
            <person name="Boedeker C."/>
            <person name="Pinto D."/>
            <person name="Vollmers J."/>
            <person name="Rivas-Marin E."/>
            <person name="Kohn T."/>
            <person name="Peeters S.H."/>
            <person name="Heuer A."/>
            <person name="Rast P."/>
            <person name="Oberbeckmann S."/>
            <person name="Bunk B."/>
            <person name="Jeske O."/>
            <person name="Meyerdierks A."/>
            <person name="Storesund J.E."/>
            <person name="Kallscheuer N."/>
            <person name="Luecker S."/>
            <person name="Lage O.M."/>
            <person name="Pohl T."/>
            <person name="Merkel B.J."/>
            <person name="Hornburger P."/>
            <person name="Mueller R.-W."/>
            <person name="Bruemmer F."/>
            <person name="Labrenz M."/>
            <person name="Spormann A.M."/>
            <person name="Op den Camp H."/>
            <person name="Overmann J."/>
            <person name="Amann R."/>
            <person name="Jetten M.S.M."/>
            <person name="Mascher T."/>
            <person name="Medema M.H."/>
            <person name="Devos D.P."/>
            <person name="Kaster A.-K."/>
            <person name="Ovreas L."/>
            <person name="Rohde M."/>
            <person name="Galperin M.Y."/>
            <person name="Jogler C."/>
        </authorList>
    </citation>
    <scope>NUCLEOTIDE SEQUENCE [LARGE SCALE GENOMIC DNA]</scope>
    <source>
        <strain evidence="2 3">Pan44</strain>
    </source>
</reference>
<evidence type="ECO:0000259" key="1">
    <source>
        <dbReference type="Pfam" id="PF00149"/>
    </source>
</evidence>
<dbReference type="Proteomes" id="UP000315700">
    <property type="component" value="Chromosome"/>
</dbReference>
<accession>A0A517SG77</accession>
<dbReference type="SUPFAM" id="SSF56300">
    <property type="entry name" value="Metallo-dependent phosphatases"/>
    <property type="match status" value="1"/>
</dbReference>